<protein>
    <recommendedName>
        <fullName evidence="8">GCS light chain</fullName>
    </recommendedName>
    <alternativeName>
        <fullName evidence="6">Gamma-ECS regulatory subunit</fullName>
    </alternativeName>
    <alternativeName>
        <fullName evidence="9">Gamma-glutamylcysteine synthetase regulatory subunit</fullName>
    </alternativeName>
    <alternativeName>
        <fullName evidence="7">Glutamate--cysteine ligase modifier subunit</fullName>
    </alternativeName>
</protein>
<evidence type="ECO:0000256" key="4">
    <source>
        <dbReference type="ARBA" id="ARBA00022684"/>
    </source>
</evidence>
<dbReference type="InterPro" id="IPR032963">
    <property type="entry name" value="Gclm"/>
</dbReference>
<dbReference type="STRING" id="86259.A0A4Z1NQ74"/>
<dbReference type="FunFam" id="3.20.20.100:FF:000026">
    <property type="entry name" value="Gamma-cysteine synthetase regulatory subunit, putative"/>
    <property type="match status" value="1"/>
</dbReference>
<proteinExistence type="inferred from homology"/>
<dbReference type="EMBL" id="SNSC02000014">
    <property type="protein sequence ID" value="TID18207.1"/>
    <property type="molecule type" value="Genomic_DNA"/>
</dbReference>
<evidence type="ECO:0000313" key="13">
    <source>
        <dbReference type="Proteomes" id="UP000298493"/>
    </source>
</evidence>
<dbReference type="GO" id="GO:0016491">
    <property type="term" value="F:oxidoreductase activity"/>
    <property type="evidence" value="ECO:0007669"/>
    <property type="project" value="UniProtKB-KW"/>
</dbReference>
<keyword evidence="4" id="KW-0317">Glutathione biosynthesis</keyword>
<comment type="similarity">
    <text evidence="2">Belongs to the aldo/keto reductase family. Glutamate--cysteine ligase light chain subfamily.</text>
</comment>
<dbReference type="Pfam" id="PF00248">
    <property type="entry name" value="Aldo_ket_red"/>
    <property type="match status" value="1"/>
</dbReference>
<comment type="caution">
    <text evidence="12">The sequence shown here is derived from an EMBL/GenBank/DDBJ whole genome shotgun (WGS) entry which is preliminary data.</text>
</comment>
<evidence type="ECO:0000313" key="12">
    <source>
        <dbReference type="EMBL" id="TID18207.1"/>
    </source>
</evidence>
<dbReference type="Gene3D" id="3.20.20.100">
    <property type="entry name" value="NADP-dependent oxidoreductase domain"/>
    <property type="match status" value="1"/>
</dbReference>
<evidence type="ECO:0000259" key="11">
    <source>
        <dbReference type="Pfam" id="PF00248"/>
    </source>
</evidence>
<evidence type="ECO:0000256" key="2">
    <source>
        <dbReference type="ARBA" id="ARBA00008612"/>
    </source>
</evidence>
<gene>
    <name evidence="12" type="ORF">E6O75_ATG06283</name>
</gene>
<dbReference type="InterPro" id="IPR023210">
    <property type="entry name" value="NADP_OxRdtase_dom"/>
</dbReference>
<dbReference type="InterPro" id="IPR036812">
    <property type="entry name" value="NAD(P)_OxRdtase_dom_sf"/>
</dbReference>
<evidence type="ECO:0000256" key="1">
    <source>
        <dbReference type="ARBA" id="ARBA00005006"/>
    </source>
</evidence>
<evidence type="ECO:0000256" key="6">
    <source>
        <dbReference type="ARBA" id="ARBA00030406"/>
    </source>
</evidence>
<dbReference type="UniPathway" id="UPA00142">
    <property type="reaction ID" value="UER00209"/>
</dbReference>
<dbReference type="PANTHER" id="PTHR13295:SF4">
    <property type="entry name" value="GLUTAMATE--CYSTEINE LIGASE REGULATORY SUBUNIT"/>
    <property type="match status" value="1"/>
</dbReference>
<organism evidence="12 13">
    <name type="scientific">Venturia nashicola</name>
    <dbReference type="NCBI Taxonomy" id="86259"/>
    <lineage>
        <taxon>Eukaryota</taxon>
        <taxon>Fungi</taxon>
        <taxon>Dikarya</taxon>
        <taxon>Ascomycota</taxon>
        <taxon>Pezizomycotina</taxon>
        <taxon>Dothideomycetes</taxon>
        <taxon>Pleosporomycetidae</taxon>
        <taxon>Venturiales</taxon>
        <taxon>Venturiaceae</taxon>
        <taxon>Venturia</taxon>
    </lineage>
</organism>
<keyword evidence="13" id="KW-1185">Reference proteome</keyword>
<evidence type="ECO:0000256" key="7">
    <source>
        <dbReference type="ARBA" id="ARBA00031154"/>
    </source>
</evidence>
<dbReference type="PANTHER" id="PTHR13295">
    <property type="entry name" value="GLUTAMATE CYSTEINE LIGASE REGULATORY SUBUNIT"/>
    <property type="match status" value="1"/>
</dbReference>
<evidence type="ECO:0000256" key="8">
    <source>
        <dbReference type="ARBA" id="ARBA00031732"/>
    </source>
</evidence>
<evidence type="ECO:0000256" key="5">
    <source>
        <dbReference type="ARBA" id="ARBA00023002"/>
    </source>
</evidence>
<name>A0A4Z1NQ74_9PEZI</name>
<dbReference type="GO" id="GO:0017109">
    <property type="term" value="C:glutamate-cysteine ligase complex"/>
    <property type="evidence" value="ECO:0007669"/>
    <property type="project" value="TreeGrafter"/>
</dbReference>
<dbReference type="GO" id="GO:0035226">
    <property type="term" value="F:glutamate-cysteine ligase catalytic subunit binding"/>
    <property type="evidence" value="ECO:0007669"/>
    <property type="project" value="InterPro"/>
</dbReference>
<comment type="pathway">
    <text evidence="1">Sulfur metabolism; glutathione biosynthesis; glutathione from L-cysteine and L-glutamate: step 1/2.</text>
</comment>
<dbReference type="SUPFAM" id="SSF51430">
    <property type="entry name" value="NAD(P)-linked oxidoreductase"/>
    <property type="match status" value="1"/>
</dbReference>
<dbReference type="OrthoDB" id="5596051at2759"/>
<keyword evidence="5" id="KW-0560">Oxidoreductase</keyword>
<reference evidence="12 13" key="1">
    <citation type="submission" date="2019-04" db="EMBL/GenBank/DDBJ databases">
        <title>High contiguity whole genome sequence and gene annotation resource for two Venturia nashicola isolates.</title>
        <authorList>
            <person name="Prokchorchik M."/>
            <person name="Won K."/>
            <person name="Lee Y."/>
            <person name="Choi E.D."/>
            <person name="Segonzac C."/>
            <person name="Sohn K.H."/>
        </authorList>
    </citation>
    <scope>NUCLEOTIDE SEQUENCE [LARGE SCALE GENOMIC DNA]</scope>
    <source>
        <strain evidence="12 13">PRI2</strain>
    </source>
</reference>
<comment type="subunit">
    <text evidence="3">Heterodimer of a catalytic heavy chain and a regulatory light chain.</text>
</comment>
<feature type="compositionally biased region" description="Polar residues" evidence="10">
    <location>
        <begin position="144"/>
        <end position="155"/>
    </location>
</feature>
<evidence type="ECO:0000256" key="10">
    <source>
        <dbReference type="SAM" id="MobiDB-lite"/>
    </source>
</evidence>
<dbReference type="AlphaFoldDB" id="A0A4Z1NQ74"/>
<dbReference type="Proteomes" id="UP000298493">
    <property type="component" value="Unassembled WGS sequence"/>
</dbReference>
<feature type="domain" description="NADP-dependent oxidoreductase" evidence="11">
    <location>
        <begin position="76"/>
        <end position="237"/>
    </location>
</feature>
<accession>A0A4Z1NQ74</accession>
<feature type="region of interest" description="Disordered" evidence="10">
    <location>
        <begin position="134"/>
        <end position="157"/>
    </location>
</feature>
<dbReference type="GO" id="GO:0006750">
    <property type="term" value="P:glutathione biosynthetic process"/>
    <property type="evidence" value="ECO:0007669"/>
    <property type="project" value="UniProtKB-UniPathway"/>
</dbReference>
<sequence>MKLVLSTSNIVSGSASVIGRASTKSDSELTNSLRSNFTQRRDSAEDEDGSYGSWTAQEGERLFIPSVDFATSGLAEERAAYDITAKLFYLPNIPPSKRCEQTKDAVALVLKELHVENIDLLIVSYPNIVFDADDESEEDDTSAQNTPSADSNAQSAAGAEDISSMLRTWRTVETLHDSGTVAKIGVAEFGTHRLTRFLDESRIRPAVNQINVRDCCVVPKPLIMFAKKEKIDLLTHSDVTDILPRGTLRELLGPGDKGVGVLSSRTEHRDTSATKGLAGDVEPQWVIKYTAVVKDRGVVENKGYFAVAELKAT</sequence>
<evidence type="ECO:0000256" key="9">
    <source>
        <dbReference type="ARBA" id="ARBA00032926"/>
    </source>
</evidence>
<evidence type="ECO:0000256" key="3">
    <source>
        <dbReference type="ARBA" id="ARBA00011532"/>
    </source>
</evidence>
<dbReference type="GO" id="GO:0030234">
    <property type="term" value="F:enzyme regulator activity"/>
    <property type="evidence" value="ECO:0007669"/>
    <property type="project" value="TreeGrafter"/>
</dbReference>